<evidence type="ECO:0000256" key="1">
    <source>
        <dbReference type="ARBA" id="ARBA00004141"/>
    </source>
</evidence>
<sequence length="352" mass="39425">MAFGKTLAHRFLNAARSSSAGTLLPPRLRAAEPSSYLRHLLADSSEERGLLRRFLQWRALFQSAERLPLPVGDALADRIRRLNGERLRLEGLAPPPRSQLAASQEEEEEERLSVEEARKVLRAAQMEAARARLRGIQRSCVAYAEFTQICCGVAGVDQGLGVARALDDSGAVIVLGDVVFLRPDLVAKAIENMIPASVPPANNPEIKELKEMEKKKAEIDMKAEAQVRRELWCGLGFLGIQTVGFMRLTFWELSWDVMEPICFFVTSLYFMAGYAFFLRTSRDPSFEGFFESRFAAKQKRLMKAHNFDINKFHELGRAGRIPPSQPLKESSPSSCSSYCDCHSKSTLFGPMH</sequence>
<keyword evidence="7 11" id="KW-1133">Transmembrane helix</keyword>
<organism evidence="13 14">
    <name type="scientific">Phoenix dactylifera</name>
    <name type="common">Date palm</name>
    <dbReference type="NCBI Taxonomy" id="42345"/>
    <lineage>
        <taxon>Eukaryota</taxon>
        <taxon>Viridiplantae</taxon>
        <taxon>Streptophyta</taxon>
        <taxon>Embryophyta</taxon>
        <taxon>Tracheophyta</taxon>
        <taxon>Spermatophyta</taxon>
        <taxon>Magnoliopsida</taxon>
        <taxon>Liliopsida</taxon>
        <taxon>Arecaceae</taxon>
        <taxon>Coryphoideae</taxon>
        <taxon>Phoeniceae</taxon>
        <taxon>Phoenix</taxon>
    </lineage>
</organism>
<evidence type="ECO:0000256" key="5">
    <source>
        <dbReference type="ARBA" id="ARBA00022692"/>
    </source>
</evidence>
<gene>
    <name evidence="14" type="primary">LOC103707502</name>
</gene>
<comment type="subcellular location">
    <subcellularLocation>
        <location evidence="1">Membrane</location>
        <topology evidence="1">Multi-pass membrane protein</topology>
    </subcellularLocation>
</comment>
<dbReference type="Pfam" id="PF04678">
    <property type="entry name" value="MCU"/>
    <property type="match status" value="1"/>
</dbReference>
<evidence type="ECO:0000256" key="7">
    <source>
        <dbReference type="ARBA" id="ARBA00022989"/>
    </source>
</evidence>
<feature type="domain" description="Calcium uniporter protein C-terminal" evidence="12">
    <location>
        <begin position="157"/>
        <end position="315"/>
    </location>
</feature>
<evidence type="ECO:0000256" key="10">
    <source>
        <dbReference type="SAM" id="MobiDB-lite"/>
    </source>
</evidence>
<feature type="transmembrane region" description="Helical" evidence="11">
    <location>
        <begin position="257"/>
        <end position="277"/>
    </location>
</feature>
<evidence type="ECO:0000256" key="8">
    <source>
        <dbReference type="ARBA" id="ARBA00023065"/>
    </source>
</evidence>
<name>A0A8B7C2K4_PHODC</name>
<keyword evidence="6" id="KW-0106">Calcium</keyword>
<dbReference type="GO" id="GO:0005262">
    <property type="term" value="F:calcium channel activity"/>
    <property type="evidence" value="ECO:0007669"/>
    <property type="project" value="TreeGrafter"/>
</dbReference>
<keyword evidence="3" id="KW-0813">Transport</keyword>
<dbReference type="PANTHER" id="PTHR13462:SF31">
    <property type="entry name" value="CALCIUM UNIPORTER PROTEIN 1, MITOCHONDRIAL"/>
    <property type="match status" value="1"/>
</dbReference>
<dbReference type="GO" id="GO:0051560">
    <property type="term" value="P:mitochondrial calcium ion homeostasis"/>
    <property type="evidence" value="ECO:0007669"/>
    <property type="project" value="InterPro"/>
</dbReference>
<keyword evidence="8" id="KW-0406">Ion transport</keyword>
<dbReference type="GO" id="GO:1990246">
    <property type="term" value="C:uniplex complex"/>
    <property type="evidence" value="ECO:0007669"/>
    <property type="project" value="TreeGrafter"/>
</dbReference>
<reference evidence="13" key="1">
    <citation type="journal article" date="2019" name="Nat. Commun.">
        <title>Genome-wide association mapping of date palm fruit traits.</title>
        <authorList>
            <person name="Hazzouri K.M."/>
            <person name="Gros-Balthazard M."/>
            <person name="Flowers J.M."/>
            <person name="Copetti D."/>
            <person name="Lemansour A."/>
            <person name="Lebrun M."/>
            <person name="Masmoudi K."/>
            <person name="Ferrand S."/>
            <person name="Dhar M.I."/>
            <person name="Fresquez Z.A."/>
            <person name="Rosas U."/>
            <person name="Zhang J."/>
            <person name="Talag J."/>
            <person name="Lee S."/>
            <person name="Kudrna D."/>
            <person name="Powell R.F."/>
            <person name="Leitch I.J."/>
            <person name="Krueger R.R."/>
            <person name="Wing R.A."/>
            <person name="Amiri K.M.A."/>
            <person name="Purugganan M.D."/>
        </authorList>
    </citation>
    <scope>NUCLEOTIDE SEQUENCE [LARGE SCALE GENOMIC DNA]</scope>
    <source>
        <strain evidence="13">cv. Khalas</strain>
    </source>
</reference>
<feature type="region of interest" description="Disordered" evidence="10">
    <location>
        <begin position="91"/>
        <end position="111"/>
    </location>
</feature>
<dbReference type="InterPro" id="IPR006769">
    <property type="entry name" value="MCU_C"/>
</dbReference>
<accession>A0A8B7C2K4</accession>
<evidence type="ECO:0000259" key="12">
    <source>
        <dbReference type="Pfam" id="PF04678"/>
    </source>
</evidence>
<protein>
    <submittedName>
        <fullName evidence="14">Calcium uniporter protein 2, mitochondrial</fullName>
    </submittedName>
</protein>
<dbReference type="PANTHER" id="PTHR13462">
    <property type="entry name" value="CALCIUM UNIPORTER PROTEIN, MITOCHONDRIAL"/>
    <property type="match status" value="1"/>
</dbReference>
<evidence type="ECO:0000256" key="2">
    <source>
        <dbReference type="ARBA" id="ARBA00005653"/>
    </source>
</evidence>
<feature type="transmembrane region" description="Helical" evidence="11">
    <location>
        <begin position="231"/>
        <end position="251"/>
    </location>
</feature>
<dbReference type="RefSeq" id="XP_008790238.2">
    <property type="nucleotide sequence ID" value="XM_008792016.4"/>
</dbReference>
<evidence type="ECO:0000256" key="6">
    <source>
        <dbReference type="ARBA" id="ARBA00022837"/>
    </source>
</evidence>
<dbReference type="OrthoDB" id="278338at2759"/>
<dbReference type="GO" id="GO:0015292">
    <property type="term" value="F:uniporter activity"/>
    <property type="evidence" value="ECO:0007669"/>
    <property type="project" value="TreeGrafter"/>
</dbReference>
<keyword evidence="4" id="KW-0109">Calcium transport</keyword>
<keyword evidence="5 11" id="KW-0812">Transmembrane</keyword>
<dbReference type="AlphaFoldDB" id="A0A8B7C2K4"/>
<dbReference type="KEGG" id="pda:103707502"/>
<reference evidence="14" key="2">
    <citation type="submission" date="2025-08" db="UniProtKB">
        <authorList>
            <consortium name="RefSeq"/>
        </authorList>
    </citation>
    <scope>IDENTIFICATION</scope>
    <source>
        <tissue evidence="14">Young leaves</tissue>
    </source>
</reference>
<dbReference type="Proteomes" id="UP000228380">
    <property type="component" value="Chromosome 6"/>
</dbReference>
<keyword evidence="13" id="KW-1185">Reference proteome</keyword>
<dbReference type="InterPro" id="IPR039055">
    <property type="entry name" value="MCU_fam"/>
</dbReference>
<comment type="similarity">
    <text evidence="2">Belongs to the MCU (TC 1.A.77) family.</text>
</comment>
<evidence type="ECO:0000313" key="13">
    <source>
        <dbReference type="Proteomes" id="UP000228380"/>
    </source>
</evidence>
<keyword evidence="9 11" id="KW-0472">Membrane</keyword>
<evidence type="ECO:0000313" key="14">
    <source>
        <dbReference type="RefSeq" id="XP_008790238.2"/>
    </source>
</evidence>
<dbReference type="GeneID" id="103707502"/>
<evidence type="ECO:0000256" key="9">
    <source>
        <dbReference type="ARBA" id="ARBA00023136"/>
    </source>
</evidence>
<evidence type="ECO:0000256" key="3">
    <source>
        <dbReference type="ARBA" id="ARBA00022448"/>
    </source>
</evidence>
<dbReference type="GO" id="GO:0036444">
    <property type="term" value="P:calcium import into the mitochondrion"/>
    <property type="evidence" value="ECO:0007669"/>
    <property type="project" value="TreeGrafter"/>
</dbReference>
<proteinExistence type="inferred from homology"/>
<evidence type="ECO:0000256" key="11">
    <source>
        <dbReference type="SAM" id="Phobius"/>
    </source>
</evidence>
<evidence type="ECO:0000256" key="4">
    <source>
        <dbReference type="ARBA" id="ARBA00022568"/>
    </source>
</evidence>